<sequence length="112" mass="12271">MGMSHDTTPEPARSSSTYRSFRYLGNGGEIGVRNGENGIRDAPMRPEGPQGIRSPWDPPVSPSGITQGTDTEGPETPETPPRVSVVPPRGLTQRDLRPLRPPHKSQWYRPGD</sequence>
<dbReference type="AlphaFoldDB" id="R7VUZ2"/>
<organism evidence="2">
    <name type="scientific">Columba livia</name>
    <name type="common">Rock dove</name>
    <dbReference type="NCBI Taxonomy" id="8932"/>
    <lineage>
        <taxon>Eukaryota</taxon>
        <taxon>Metazoa</taxon>
        <taxon>Chordata</taxon>
        <taxon>Craniata</taxon>
        <taxon>Vertebrata</taxon>
        <taxon>Euteleostomi</taxon>
        <taxon>Archelosauria</taxon>
        <taxon>Archosauria</taxon>
        <taxon>Dinosauria</taxon>
        <taxon>Saurischia</taxon>
        <taxon>Theropoda</taxon>
        <taxon>Coelurosauria</taxon>
        <taxon>Aves</taxon>
        <taxon>Neognathae</taxon>
        <taxon>Neoaves</taxon>
        <taxon>Columbimorphae</taxon>
        <taxon>Columbiformes</taxon>
        <taxon>Columbidae</taxon>
        <taxon>Columba</taxon>
    </lineage>
</organism>
<protein>
    <submittedName>
        <fullName evidence="2">Uncharacterized protein</fullName>
    </submittedName>
</protein>
<feature type="region of interest" description="Disordered" evidence="1">
    <location>
        <begin position="1"/>
        <end position="112"/>
    </location>
</feature>
<accession>R7VUZ2</accession>
<gene>
    <name evidence="2" type="ORF">A306_09841</name>
</gene>
<reference evidence="2" key="1">
    <citation type="journal article" date="2013" name="Science">
        <title>Genomic diversity and evolution of the head crest in the rock pigeon.</title>
        <authorList>
            <person name="Shapiro M.D."/>
            <person name="Kronenberg Z."/>
            <person name="Li C."/>
            <person name="Domyan E.T."/>
            <person name="Pan H."/>
            <person name="Campbell M."/>
            <person name="Tan H."/>
            <person name="Huff C.D."/>
            <person name="Hu H."/>
            <person name="Vickrey A.I."/>
            <person name="Nielsen S.C."/>
            <person name="Stringham S.A."/>
            <person name="Hu H."/>
            <person name="Willerslev E."/>
            <person name="Gilbert M.T."/>
            <person name="Yandell M."/>
            <person name="Zhang G."/>
            <person name="Wang J."/>
        </authorList>
    </citation>
    <scope>NUCLEOTIDE SEQUENCE [LARGE SCALE GENOMIC DNA]</scope>
    <source>
        <tissue evidence="2">Blood</tissue>
    </source>
</reference>
<evidence type="ECO:0000256" key="1">
    <source>
        <dbReference type="SAM" id="MobiDB-lite"/>
    </source>
</evidence>
<evidence type="ECO:0000313" key="2">
    <source>
        <dbReference type="EMBL" id="EMC82210.1"/>
    </source>
</evidence>
<dbReference type="EMBL" id="KB379355">
    <property type="protein sequence ID" value="EMC82210.1"/>
    <property type="molecule type" value="Genomic_DNA"/>
</dbReference>
<name>R7VUZ2_COLLI</name>
<proteinExistence type="predicted"/>